<dbReference type="InterPro" id="IPR007470">
    <property type="entry name" value="HemX"/>
</dbReference>
<protein>
    <submittedName>
        <fullName evidence="2">Heme biosynthesis operon protein HemX</fullName>
    </submittedName>
</protein>
<dbReference type="Proteomes" id="UP000292639">
    <property type="component" value="Unassembled WGS sequence"/>
</dbReference>
<evidence type="ECO:0000256" key="1">
    <source>
        <dbReference type="SAM" id="MobiDB-lite"/>
    </source>
</evidence>
<feature type="region of interest" description="Disordered" evidence="1">
    <location>
        <begin position="62"/>
        <end position="89"/>
    </location>
</feature>
<dbReference type="EMBL" id="QJUP01000035">
    <property type="protein sequence ID" value="TBU89055.1"/>
    <property type="molecule type" value="Genomic_DNA"/>
</dbReference>
<reference evidence="2 3" key="1">
    <citation type="submission" date="2018-06" db="EMBL/GenBank/DDBJ databases">
        <title>Three novel Pseudomonas species isolated from symptomatic oak.</title>
        <authorList>
            <person name="Bueno-Gonzalez V."/>
            <person name="Brady C."/>
        </authorList>
    </citation>
    <scope>NUCLEOTIDE SEQUENCE [LARGE SCALE GENOMIC DNA]</scope>
    <source>
        <strain evidence="2 3">P17C</strain>
    </source>
</reference>
<keyword evidence="3" id="KW-1185">Reference proteome</keyword>
<dbReference type="AlphaFoldDB" id="A0A4Q9QYF0"/>
<sequence length="437" mass="48016">MPGTGSLGYPCSCPVRESPSRRGSWALQVWWIAVVPEPRPCWRRCGILPYPLLDAKDGNVSEADLHKDSEQTRALPGQPAAKPAMRSGPSSGARPLAVLALLVGVAGSALGGYALWQIQQSDAQERQGLQTLQEAQAQIRQLSESSQSLQGRLGPLERLPSADELEERRRLLASVQSEQQHLSGRVEQVLGASREAWRLAEAEYLLRMAMLRLSAMQDVNSAAALLHEADLILQKQDDPAAYGVRQKLLEGLEALRSLPELDRTGLFLQLGALRGQTARLDTLQPEFQAGEPLPEVAGQSRWQHWLNELTRYVRIDFAADDNLKPLLAGQSLAQVRLALSLAIEQAQWAVLNGNSEVYRQSLSQAVELIGHYFSEENGYSRGLRDRLQTLGERQVEVTLPDLAPALQALQAYVNKREKDDRTPDEEAAPAAVEGAAT</sequence>
<feature type="region of interest" description="Disordered" evidence="1">
    <location>
        <begin position="415"/>
        <end position="437"/>
    </location>
</feature>
<gene>
    <name evidence="2" type="ORF">DNJ96_17790</name>
</gene>
<accession>A0A4Q9QYF0</accession>
<evidence type="ECO:0000313" key="2">
    <source>
        <dbReference type="EMBL" id="TBU89055.1"/>
    </source>
</evidence>
<dbReference type="Pfam" id="PF04375">
    <property type="entry name" value="HemX"/>
    <property type="match status" value="1"/>
</dbReference>
<proteinExistence type="predicted"/>
<name>A0A4Q9QYF0_9GAMM</name>
<comment type="caution">
    <text evidence="2">The sequence shown here is derived from an EMBL/GenBank/DDBJ whole genome shotgun (WGS) entry which is preliminary data.</text>
</comment>
<feature type="compositionally biased region" description="Low complexity" evidence="1">
    <location>
        <begin position="428"/>
        <end position="437"/>
    </location>
</feature>
<organism evidence="2 3">
    <name type="scientific">Stutzerimonas kirkiae</name>
    <dbReference type="NCBI Taxonomy" id="2211392"/>
    <lineage>
        <taxon>Bacteria</taxon>
        <taxon>Pseudomonadati</taxon>
        <taxon>Pseudomonadota</taxon>
        <taxon>Gammaproteobacteria</taxon>
        <taxon>Pseudomonadales</taxon>
        <taxon>Pseudomonadaceae</taxon>
        <taxon>Stutzerimonas</taxon>
    </lineage>
</organism>
<dbReference type="PANTHER" id="PTHR38043:SF1">
    <property type="entry name" value="PROTEIN HEMX"/>
    <property type="match status" value="1"/>
</dbReference>
<feature type="compositionally biased region" description="Basic and acidic residues" evidence="1">
    <location>
        <begin position="62"/>
        <end position="71"/>
    </location>
</feature>
<dbReference type="PANTHER" id="PTHR38043">
    <property type="entry name" value="PROTEIN HEMX"/>
    <property type="match status" value="1"/>
</dbReference>
<evidence type="ECO:0000313" key="3">
    <source>
        <dbReference type="Proteomes" id="UP000292639"/>
    </source>
</evidence>